<dbReference type="InterPro" id="IPR007263">
    <property type="entry name" value="DCC1-like"/>
</dbReference>
<dbReference type="AlphaFoldDB" id="A0A1M7CZ86"/>
<sequence length="153" mass="17648">MKFVIDKTNSTKPLKFMPDFPPNKKIILFDGVCNLCNNAVQFIIKNDKKDIFRFVALQSELGNEICKYIGVDQNKIDSIILYNPGVAYYYKSSAALEIAEDLGGIYSLISVLKIFPEKLRNYVYDHIAKNRYKWYGKKESCMIPTPELKAKFL</sequence>
<dbReference type="InterPro" id="IPR052927">
    <property type="entry name" value="DCC_oxidoreductase"/>
</dbReference>
<dbReference type="Proteomes" id="UP000184121">
    <property type="component" value="Unassembled WGS sequence"/>
</dbReference>
<dbReference type="STRING" id="29534.SAMN05444366_1329"/>
<name>A0A1M7CZ86_9FLAO</name>
<evidence type="ECO:0000313" key="2">
    <source>
        <dbReference type="Proteomes" id="UP000184121"/>
    </source>
</evidence>
<keyword evidence="2" id="KW-1185">Reference proteome</keyword>
<organism evidence="1 2">
    <name type="scientific">Flavobacterium saccharophilum</name>
    <dbReference type="NCBI Taxonomy" id="29534"/>
    <lineage>
        <taxon>Bacteria</taxon>
        <taxon>Pseudomonadati</taxon>
        <taxon>Bacteroidota</taxon>
        <taxon>Flavobacteriia</taxon>
        <taxon>Flavobacteriales</taxon>
        <taxon>Flavobacteriaceae</taxon>
        <taxon>Flavobacterium</taxon>
    </lineage>
</organism>
<reference evidence="2" key="1">
    <citation type="submission" date="2016-11" db="EMBL/GenBank/DDBJ databases">
        <authorList>
            <person name="Varghese N."/>
            <person name="Submissions S."/>
        </authorList>
    </citation>
    <scope>NUCLEOTIDE SEQUENCE [LARGE SCALE GENOMIC DNA]</scope>
    <source>
        <strain evidence="2">DSM 1811</strain>
    </source>
</reference>
<proteinExistence type="predicted"/>
<accession>A0A1M7CZ86</accession>
<dbReference type="Pfam" id="PF04134">
    <property type="entry name" value="DCC1-like"/>
    <property type="match status" value="1"/>
</dbReference>
<dbReference type="EMBL" id="FRBY01000002">
    <property type="protein sequence ID" value="SHL72249.1"/>
    <property type="molecule type" value="Genomic_DNA"/>
</dbReference>
<protein>
    <submittedName>
        <fullName evidence="1">Predicted thiol-disulfide oxidoreductase YuxK, DCC family</fullName>
    </submittedName>
</protein>
<dbReference type="GO" id="GO:0015035">
    <property type="term" value="F:protein-disulfide reductase activity"/>
    <property type="evidence" value="ECO:0007669"/>
    <property type="project" value="InterPro"/>
</dbReference>
<evidence type="ECO:0000313" key="1">
    <source>
        <dbReference type="EMBL" id="SHL72249.1"/>
    </source>
</evidence>
<dbReference type="PANTHER" id="PTHR33639">
    <property type="entry name" value="THIOL-DISULFIDE OXIDOREDUCTASE DCC"/>
    <property type="match status" value="1"/>
</dbReference>
<gene>
    <name evidence="1" type="ORF">SAMN05444366_1329</name>
</gene>
<dbReference type="PANTHER" id="PTHR33639:SF2">
    <property type="entry name" value="DUF393 DOMAIN-CONTAINING PROTEIN"/>
    <property type="match status" value="1"/>
</dbReference>